<dbReference type="EMBL" id="AGNL01008496">
    <property type="protein sequence ID" value="EJK70464.1"/>
    <property type="molecule type" value="Genomic_DNA"/>
</dbReference>
<reference evidence="2 3" key="1">
    <citation type="journal article" date="2012" name="Genome Biol.">
        <title>Genome and low-iron response of an oceanic diatom adapted to chronic iron limitation.</title>
        <authorList>
            <person name="Lommer M."/>
            <person name="Specht M."/>
            <person name="Roy A.S."/>
            <person name="Kraemer L."/>
            <person name="Andreson R."/>
            <person name="Gutowska M.A."/>
            <person name="Wolf J."/>
            <person name="Bergner S.V."/>
            <person name="Schilhabel M.B."/>
            <person name="Klostermeier U.C."/>
            <person name="Beiko R.G."/>
            <person name="Rosenstiel P."/>
            <person name="Hippler M."/>
            <person name="Laroche J."/>
        </authorList>
    </citation>
    <scope>NUCLEOTIDE SEQUENCE [LARGE SCALE GENOMIC DNA]</scope>
    <source>
        <strain evidence="2 3">CCMP1005</strain>
    </source>
</reference>
<accession>K0SZQ3</accession>
<proteinExistence type="predicted"/>
<evidence type="ECO:0000313" key="3">
    <source>
        <dbReference type="Proteomes" id="UP000266841"/>
    </source>
</evidence>
<evidence type="ECO:0000256" key="1">
    <source>
        <dbReference type="SAM" id="MobiDB-lite"/>
    </source>
</evidence>
<dbReference type="AlphaFoldDB" id="K0SZQ3"/>
<protein>
    <submittedName>
        <fullName evidence="2">Uncharacterized protein</fullName>
    </submittedName>
</protein>
<feature type="compositionally biased region" description="Polar residues" evidence="1">
    <location>
        <begin position="94"/>
        <end position="109"/>
    </location>
</feature>
<organism evidence="2 3">
    <name type="scientific">Thalassiosira oceanica</name>
    <name type="common">Marine diatom</name>
    <dbReference type="NCBI Taxonomy" id="159749"/>
    <lineage>
        <taxon>Eukaryota</taxon>
        <taxon>Sar</taxon>
        <taxon>Stramenopiles</taxon>
        <taxon>Ochrophyta</taxon>
        <taxon>Bacillariophyta</taxon>
        <taxon>Coscinodiscophyceae</taxon>
        <taxon>Thalassiosirophycidae</taxon>
        <taxon>Thalassiosirales</taxon>
        <taxon>Thalassiosiraceae</taxon>
        <taxon>Thalassiosira</taxon>
    </lineage>
</organism>
<sequence>MVKYTCAAQHLCGAVGTPIEEHGHLFKSEKCRCAVCDLPMHGGGKCGSVFSDIRDSLDQEKLLEKRCKTRTPCHDTTQICNLCVEVLTPDTPVKPNTTARSPVESTAVDSSLAVPPALPTAESSSDDTGDYTSPAKRKQRLTNKTLSLPKSPKEEASPKRKVRPNHKEEEDTLSDEEVNEMFLMFSKLRVDDKESASHDDIDTALKELSLACSKHVESDDDMQAKRRLINGWLSMEDNDFSIDAMTEEGQQLCEYITLRGLVDTEEEEIDKEEMTLEELFPKELPTIEVMDQLATTLKQAAVAMADWPPEFRSAIDNVEKVCNQVRQVHKKLDTEKTVEKQRKAKQPGILGFLNTAVAKKES</sequence>
<gene>
    <name evidence="2" type="ORF">THAOC_08175</name>
</gene>
<keyword evidence="3" id="KW-1185">Reference proteome</keyword>
<name>K0SZQ3_THAOC</name>
<evidence type="ECO:0000313" key="2">
    <source>
        <dbReference type="EMBL" id="EJK70464.1"/>
    </source>
</evidence>
<feature type="region of interest" description="Disordered" evidence="1">
    <location>
        <begin position="91"/>
        <end position="174"/>
    </location>
</feature>
<dbReference type="Proteomes" id="UP000266841">
    <property type="component" value="Unassembled WGS sequence"/>
</dbReference>
<comment type="caution">
    <text evidence="2">The sequence shown here is derived from an EMBL/GenBank/DDBJ whole genome shotgun (WGS) entry which is preliminary data.</text>
</comment>